<dbReference type="OrthoDB" id="9913214at2"/>
<accession>A0A521C067</accession>
<protein>
    <submittedName>
        <fullName evidence="1">Uncharacterized protein</fullName>
    </submittedName>
</protein>
<dbReference type="AlphaFoldDB" id="A0A521C067"/>
<dbReference type="Proteomes" id="UP000319040">
    <property type="component" value="Unassembled WGS sequence"/>
</dbReference>
<evidence type="ECO:0000313" key="1">
    <source>
        <dbReference type="EMBL" id="SMO52856.1"/>
    </source>
</evidence>
<keyword evidence="2" id="KW-1185">Reference proteome</keyword>
<proteinExistence type="predicted"/>
<sequence>MILTTPIETAYLTGTVKGDTVINPGETLSYTIHLNFRKTVKLLHIKWSYPNVLVSETDSMEIGEIFEEGLDYDTQIQLLSKDETEGFGKVEFSFALATMDDEVTIEKVQILISVFKKTLADVSEMSEYLQERYLWWANDNLHHANILLADGLRCMEDFMHIEFPPELKEILSADLEFNAMGHPVDYEDYRAIILKKKELYSIKDVVFYRDNYCNESNDKFDISAAQETKIEEG</sequence>
<evidence type="ECO:0000313" key="2">
    <source>
        <dbReference type="Proteomes" id="UP000319040"/>
    </source>
</evidence>
<dbReference type="RefSeq" id="WP_142532571.1">
    <property type="nucleotide sequence ID" value="NZ_FXTB01000002.1"/>
</dbReference>
<reference evidence="1 2" key="1">
    <citation type="submission" date="2017-05" db="EMBL/GenBank/DDBJ databases">
        <authorList>
            <person name="Varghese N."/>
            <person name="Submissions S."/>
        </authorList>
    </citation>
    <scope>NUCLEOTIDE SEQUENCE [LARGE SCALE GENOMIC DNA]</scope>
    <source>
        <strain evidence="1 2">DSM 27040</strain>
    </source>
</reference>
<gene>
    <name evidence="1" type="ORF">SAMN06265379_102272</name>
</gene>
<organism evidence="1 2">
    <name type="scientific">Saccharicrinis carchari</name>
    <dbReference type="NCBI Taxonomy" id="1168039"/>
    <lineage>
        <taxon>Bacteria</taxon>
        <taxon>Pseudomonadati</taxon>
        <taxon>Bacteroidota</taxon>
        <taxon>Bacteroidia</taxon>
        <taxon>Marinilabiliales</taxon>
        <taxon>Marinilabiliaceae</taxon>
        <taxon>Saccharicrinis</taxon>
    </lineage>
</organism>
<name>A0A521C067_SACCC</name>
<dbReference type="EMBL" id="FXTB01000002">
    <property type="protein sequence ID" value="SMO52856.1"/>
    <property type="molecule type" value="Genomic_DNA"/>
</dbReference>